<keyword evidence="2" id="KW-1185">Reference proteome</keyword>
<dbReference type="Proteomes" id="UP000824533">
    <property type="component" value="Linkage Group LG10"/>
</dbReference>
<organism evidence="1 2">
    <name type="scientific">Dendrolimus kikuchii</name>
    <dbReference type="NCBI Taxonomy" id="765133"/>
    <lineage>
        <taxon>Eukaryota</taxon>
        <taxon>Metazoa</taxon>
        <taxon>Ecdysozoa</taxon>
        <taxon>Arthropoda</taxon>
        <taxon>Hexapoda</taxon>
        <taxon>Insecta</taxon>
        <taxon>Pterygota</taxon>
        <taxon>Neoptera</taxon>
        <taxon>Endopterygota</taxon>
        <taxon>Lepidoptera</taxon>
        <taxon>Glossata</taxon>
        <taxon>Ditrysia</taxon>
        <taxon>Bombycoidea</taxon>
        <taxon>Lasiocampidae</taxon>
        <taxon>Dendrolimus</taxon>
    </lineage>
</organism>
<gene>
    <name evidence="1" type="ORF">K1T71_005929</name>
</gene>
<protein>
    <submittedName>
        <fullName evidence="1">Uncharacterized protein</fullName>
    </submittedName>
</protein>
<name>A0ACC1D2N6_9NEOP</name>
<reference evidence="1 2" key="1">
    <citation type="journal article" date="2021" name="Front. Genet.">
        <title>Chromosome-Level Genome Assembly Reveals Significant Gene Expansion in the Toll and IMD Signaling Pathways of Dendrolimus kikuchii.</title>
        <authorList>
            <person name="Zhou J."/>
            <person name="Wu P."/>
            <person name="Xiong Z."/>
            <person name="Liu N."/>
            <person name="Zhao N."/>
            <person name="Ji M."/>
            <person name="Qiu Y."/>
            <person name="Yang B."/>
        </authorList>
    </citation>
    <scope>NUCLEOTIDE SEQUENCE [LARGE SCALE GENOMIC DNA]</scope>
    <source>
        <strain evidence="1">Ann1</strain>
    </source>
</reference>
<evidence type="ECO:0000313" key="1">
    <source>
        <dbReference type="EMBL" id="KAJ0178106.1"/>
    </source>
</evidence>
<dbReference type="EMBL" id="CM034396">
    <property type="protein sequence ID" value="KAJ0178106.1"/>
    <property type="molecule type" value="Genomic_DNA"/>
</dbReference>
<accession>A0ACC1D2N6</accession>
<comment type="caution">
    <text evidence="1">The sequence shown here is derived from an EMBL/GenBank/DDBJ whole genome shotgun (WGS) entry which is preliminary data.</text>
</comment>
<evidence type="ECO:0000313" key="2">
    <source>
        <dbReference type="Proteomes" id="UP000824533"/>
    </source>
</evidence>
<sequence>MRKRTSQEKHGEISIKCKLNSVCHRPSTKADVMIRYNLFILFTFALCNGQTQYTVPPAKLEAIYPKGLRVTVKDDGFSLFAFHGKLNEEMEGLEAGQWARDITRPKNGQWIFNDKNAQLKLGDKIYFWTYVIKDGLGYRQDNGEWTVTEFVDDQGRVVTNPVTPPPRPTPSPVTPSPTPETPRPEPTCQPTSTEVPGRIVCRGELIFSEEFEQTNPNDIQNWQSEVKFPSEPDFPFNVYLPDDTVSVQGGSLVIKPVMLESRFGTGKVNQELDLTSRCTGRMELMECSRTASGAYILPPVMTASLNTRNKFNFKFGKVEVRAKLPSGNWLLPEINLEPKDNLYGSRHYESGFMRVAFTKGNAAYSNKLYGGAVLSDQEPFRTRYLKERVGSQSWTNDYHTYTLIWRPDGIELQVDGDIYGVIDPGRGFHNVGNSVPNSAQWGKGTPMAPLDQMFYISLGLRVGGIGDFPDTPDKPWRNTSSKALFNFWKDRNNWLQTWNDAGLRVDYVRVYAL</sequence>
<proteinExistence type="predicted"/>